<evidence type="ECO:0000313" key="6">
    <source>
        <dbReference type="Proteomes" id="UP000005239"/>
    </source>
</evidence>
<reference evidence="6" key="1">
    <citation type="journal article" date="2008" name="Nat. Genet.">
        <title>The Pristionchus pacificus genome provides a unique perspective on nematode lifestyle and parasitism.</title>
        <authorList>
            <person name="Dieterich C."/>
            <person name="Clifton S.W."/>
            <person name="Schuster L.N."/>
            <person name="Chinwalla A."/>
            <person name="Delehaunty K."/>
            <person name="Dinkelacker I."/>
            <person name="Fulton L."/>
            <person name="Fulton R."/>
            <person name="Godfrey J."/>
            <person name="Minx P."/>
            <person name="Mitreva M."/>
            <person name="Roeseler W."/>
            <person name="Tian H."/>
            <person name="Witte H."/>
            <person name="Yang S.P."/>
            <person name="Wilson R.K."/>
            <person name="Sommer R.J."/>
        </authorList>
    </citation>
    <scope>NUCLEOTIDE SEQUENCE [LARGE SCALE GENOMIC DNA]</scope>
    <source>
        <strain evidence="6">PS312</strain>
    </source>
</reference>
<keyword evidence="6" id="KW-1185">Reference proteome</keyword>
<keyword evidence="2" id="KW-0812">Transmembrane</keyword>
<sequence length="240" mass="27437">MTRTQCYSSIFIYMYCINHQSCLFLVLVCDIAICMLRPIKYHCMSVFPYAHLMQIPCYVFSIVFLIVGFITMDQEFILACNPPLAYIYNVMEIWNTCYLVVCAATVIIYSTALVYTACCGGITRRLTTSKMSAHSIAAQQRIIKSLSALLVIFCLSWFLGAVAPRFAIVLQIDPKLIKLVQTYAVIPAILSYAQTYYIYFLVSRDYRDAFRKLGIFGFLRRKDQGGVSTSHTSVHRLYSR</sequence>
<dbReference type="Pfam" id="PF10320">
    <property type="entry name" value="7TM_GPCR_Srsx"/>
    <property type="match status" value="1"/>
</dbReference>
<keyword evidence="3" id="KW-1133">Transmembrane helix</keyword>
<dbReference type="PANTHER" id="PTHR23360">
    <property type="entry name" value="G-PROTEIN COUPLED RECEPTORS FAMILY 1 PROFILE DOMAIN-CONTAINING PROTEIN-RELATED"/>
    <property type="match status" value="1"/>
</dbReference>
<dbReference type="GO" id="GO:0016020">
    <property type="term" value="C:membrane"/>
    <property type="evidence" value="ECO:0007669"/>
    <property type="project" value="UniProtKB-SubCell"/>
</dbReference>
<dbReference type="Gene3D" id="1.20.1070.10">
    <property type="entry name" value="Rhodopsin 7-helix transmembrane proteins"/>
    <property type="match status" value="1"/>
</dbReference>
<evidence type="ECO:0000313" key="5">
    <source>
        <dbReference type="EnsemblMetazoa" id="PPA22287.1"/>
    </source>
</evidence>
<accession>A0A8R1YFR0</accession>
<dbReference type="OrthoDB" id="5873055at2759"/>
<dbReference type="PANTHER" id="PTHR23360:SF37">
    <property type="entry name" value="G-PROTEIN COUPLED RECEPTORS FAMILY 1 PROFILE DOMAIN-CONTAINING PROTEIN"/>
    <property type="match status" value="1"/>
</dbReference>
<evidence type="ECO:0000256" key="2">
    <source>
        <dbReference type="ARBA" id="ARBA00022692"/>
    </source>
</evidence>
<dbReference type="InterPro" id="IPR000276">
    <property type="entry name" value="GPCR_Rhodpsn"/>
</dbReference>
<evidence type="ECO:0000256" key="1">
    <source>
        <dbReference type="ARBA" id="ARBA00004370"/>
    </source>
</evidence>
<reference evidence="5" key="2">
    <citation type="submission" date="2022-06" db="UniProtKB">
        <authorList>
            <consortium name="EnsemblMetazoa"/>
        </authorList>
    </citation>
    <scope>IDENTIFICATION</scope>
    <source>
        <strain evidence="5">PS312</strain>
    </source>
</reference>
<proteinExistence type="predicted"/>
<name>A0A2A6CVS2_PRIPA</name>
<organism evidence="5 6">
    <name type="scientific">Pristionchus pacificus</name>
    <name type="common">Parasitic nematode worm</name>
    <dbReference type="NCBI Taxonomy" id="54126"/>
    <lineage>
        <taxon>Eukaryota</taxon>
        <taxon>Metazoa</taxon>
        <taxon>Ecdysozoa</taxon>
        <taxon>Nematoda</taxon>
        <taxon>Chromadorea</taxon>
        <taxon>Rhabditida</taxon>
        <taxon>Rhabditina</taxon>
        <taxon>Diplogasteromorpha</taxon>
        <taxon>Diplogasteroidea</taxon>
        <taxon>Neodiplogasteridae</taxon>
        <taxon>Pristionchus</taxon>
    </lineage>
</organism>
<keyword evidence="4" id="KW-0472">Membrane</keyword>
<gene>
    <name evidence="5" type="primary">WBGene00111841</name>
</gene>
<protein>
    <submittedName>
        <fullName evidence="5">G protein-coupled receptor</fullName>
    </submittedName>
</protein>
<evidence type="ECO:0000256" key="4">
    <source>
        <dbReference type="ARBA" id="ARBA00023136"/>
    </source>
</evidence>
<accession>A0A2A6CVS2</accession>
<evidence type="ECO:0000256" key="3">
    <source>
        <dbReference type="ARBA" id="ARBA00022989"/>
    </source>
</evidence>
<dbReference type="Proteomes" id="UP000005239">
    <property type="component" value="Unassembled WGS sequence"/>
</dbReference>
<dbReference type="PROSITE" id="PS50262">
    <property type="entry name" value="G_PROTEIN_RECEP_F1_2"/>
    <property type="match status" value="1"/>
</dbReference>
<dbReference type="InterPro" id="IPR047130">
    <property type="entry name" value="7TM_GPCR_Srsx_nematod"/>
</dbReference>
<dbReference type="GO" id="GO:0004930">
    <property type="term" value="F:G protein-coupled receptor activity"/>
    <property type="evidence" value="ECO:0007669"/>
    <property type="project" value="InterPro"/>
</dbReference>
<dbReference type="SMART" id="SM01381">
    <property type="entry name" value="7TM_GPCR_Srsx"/>
    <property type="match status" value="1"/>
</dbReference>
<dbReference type="AlphaFoldDB" id="A0A2A6CVS2"/>
<comment type="subcellular location">
    <subcellularLocation>
        <location evidence="1">Membrane</location>
    </subcellularLocation>
</comment>
<dbReference type="EnsemblMetazoa" id="PPA22287.1">
    <property type="protein sequence ID" value="PPA22287.1"/>
    <property type="gene ID" value="WBGene00111841"/>
</dbReference>
<dbReference type="InterPro" id="IPR019424">
    <property type="entry name" value="7TM_GPCR_Srsx"/>
</dbReference>
<dbReference type="InterPro" id="IPR017452">
    <property type="entry name" value="GPCR_Rhodpsn_7TM"/>
</dbReference>
<dbReference type="SUPFAM" id="SSF81321">
    <property type="entry name" value="Family A G protein-coupled receptor-like"/>
    <property type="match status" value="1"/>
</dbReference>